<dbReference type="Gene3D" id="3.10.50.30">
    <property type="entry name" value="Transcription elongation factor, GreA/GreB, C-terminal domain"/>
    <property type="match status" value="1"/>
</dbReference>
<evidence type="ECO:0000256" key="5">
    <source>
        <dbReference type="ARBA" id="ARBA00023163"/>
    </source>
</evidence>
<keyword evidence="4" id="KW-0238">DNA-binding</keyword>
<dbReference type="GO" id="GO:0006354">
    <property type="term" value="P:DNA-templated transcription elongation"/>
    <property type="evidence" value="ECO:0007669"/>
    <property type="project" value="TreeGrafter"/>
</dbReference>
<keyword evidence="10" id="KW-1185">Reference proteome</keyword>
<dbReference type="Pfam" id="PF01272">
    <property type="entry name" value="GreA_GreB"/>
    <property type="match status" value="1"/>
</dbReference>
<dbReference type="SUPFAM" id="SSF54534">
    <property type="entry name" value="FKBP-like"/>
    <property type="match status" value="1"/>
</dbReference>
<evidence type="ECO:0000313" key="10">
    <source>
        <dbReference type="Proteomes" id="UP000289537"/>
    </source>
</evidence>
<dbReference type="GO" id="GO:0003677">
    <property type="term" value="F:DNA binding"/>
    <property type="evidence" value="ECO:0007669"/>
    <property type="project" value="UniProtKB-KW"/>
</dbReference>
<reference evidence="9 10" key="1">
    <citation type="journal article" date="2017" name="Proc. Natl. Acad. Sci. U.S.A.">
        <title>Small genome symbiont underlies cuticle hardness in beetles.</title>
        <authorList>
            <person name="Anbutsu H."/>
            <person name="Moriyama M."/>
            <person name="Nikoh N."/>
            <person name="Hosokawa T."/>
            <person name="Futahashi R."/>
            <person name="Tanahashi M."/>
            <person name="Meng X.Y."/>
            <person name="Kuriwada T."/>
            <person name="Mori N."/>
            <person name="Oshima K."/>
            <person name="Hattori M."/>
            <person name="Fujie M."/>
            <person name="Satoh N."/>
            <person name="Maeda T."/>
            <person name="Shigenobu S."/>
            <person name="Koga R."/>
            <person name="Fukatsu T."/>
        </authorList>
    </citation>
    <scope>NUCLEOTIDE SEQUENCE [LARGE SCALE GENOMIC DNA]</scope>
    <source>
        <strain evidence="9">NARRFE1</strain>
    </source>
</reference>
<dbReference type="PIRSF" id="PIRSF006092">
    <property type="entry name" value="GreA_GreB"/>
    <property type="match status" value="1"/>
</dbReference>
<dbReference type="EMBL" id="AP018161">
    <property type="protein sequence ID" value="BBA84997.1"/>
    <property type="molecule type" value="Genomic_DNA"/>
</dbReference>
<dbReference type="GO" id="GO:0032784">
    <property type="term" value="P:regulation of DNA-templated transcription elongation"/>
    <property type="evidence" value="ECO:0007669"/>
    <property type="project" value="InterPro"/>
</dbReference>
<evidence type="ECO:0000256" key="6">
    <source>
        <dbReference type="ARBA" id="ARBA00030776"/>
    </source>
</evidence>
<dbReference type="RefSeq" id="WP_148708348.1">
    <property type="nucleotide sequence ID" value="NZ_AP018161.1"/>
</dbReference>
<keyword evidence="3" id="KW-0805">Transcription regulation</keyword>
<accession>A0A2Z5T3M2</accession>
<dbReference type="AlphaFoldDB" id="A0A2Z5T3M2"/>
<dbReference type="InterPro" id="IPR036805">
    <property type="entry name" value="Tscrpt_elong_fac_GreA/B_N_sf"/>
</dbReference>
<dbReference type="Gene3D" id="1.10.287.180">
    <property type="entry name" value="Transcription elongation factor, GreA/GreB, N-terminal domain"/>
    <property type="match status" value="1"/>
</dbReference>
<dbReference type="InterPro" id="IPR036953">
    <property type="entry name" value="GreA/GreB_C_sf"/>
</dbReference>
<evidence type="ECO:0000313" key="9">
    <source>
        <dbReference type="EMBL" id="BBA84997.1"/>
    </source>
</evidence>
<feature type="domain" description="Transcription elongation factor GreA/GreB N-terminal" evidence="8">
    <location>
        <begin position="4"/>
        <end position="74"/>
    </location>
</feature>
<dbReference type="Proteomes" id="UP000289537">
    <property type="component" value="Chromosome"/>
</dbReference>
<dbReference type="FunFam" id="1.10.287.180:FF:000001">
    <property type="entry name" value="Transcription elongation factor GreA"/>
    <property type="match status" value="1"/>
</dbReference>
<dbReference type="GO" id="GO:0003746">
    <property type="term" value="F:translation elongation factor activity"/>
    <property type="evidence" value="ECO:0007669"/>
    <property type="project" value="UniProtKB-KW"/>
</dbReference>
<name>A0A2Z5T3M2_9GAMM</name>
<comment type="similarity">
    <text evidence="1">Belongs to the GreA/GreB family.</text>
</comment>
<feature type="domain" description="Transcription elongation factor GreA/GreB C-terminal" evidence="7">
    <location>
        <begin position="83"/>
        <end position="157"/>
    </location>
</feature>
<evidence type="ECO:0000256" key="2">
    <source>
        <dbReference type="ARBA" id="ARBA00013729"/>
    </source>
</evidence>
<dbReference type="KEGG" id="eor:NARRFE1_00380"/>
<gene>
    <name evidence="9" type="primary">greA</name>
    <name evidence="9" type="ORF">NARRFE1_00380</name>
</gene>
<protein>
    <recommendedName>
        <fullName evidence="2">Transcription elongation factor GreA</fullName>
    </recommendedName>
    <alternativeName>
        <fullName evidence="6">Transcript cleavage factor GreA</fullName>
    </alternativeName>
</protein>
<dbReference type="PANTHER" id="PTHR30437:SF4">
    <property type="entry name" value="TRANSCRIPTION ELONGATION FACTOR GREA"/>
    <property type="match status" value="1"/>
</dbReference>
<evidence type="ECO:0000256" key="1">
    <source>
        <dbReference type="ARBA" id="ARBA00008213"/>
    </source>
</evidence>
<dbReference type="GO" id="GO:0070063">
    <property type="term" value="F:RNA polymerase binding"/>
    <property type="evidence" value="ECO:0007669"/>
    <property type="project" value="InterPro"/>
</dbReference>
<dbReference type="PANTHER" id="PTHR30437">
    <property type="entry name" value="TRANSCRIPTION ELONGATION FACTOR GREA"/>
    <property type="match status" value="1"/>
</dbReference>
<dbReference type="InterPro" id="IPR022691">
    <property type="entry name" value="Tscrpt_elong_fac_GreA/B_N"/>
</dbReference>
<sequence length="159" mass="18833">MKHILITKNGINDLLKKINIIKNNKIPEILKLIETSRSYGDLKENHEYKCAKEQYLIYEKKIKNLEYILSISKIFYPKDINNKNIIYFGSIVELINMDNNTINKYQIVSEFESDIKKNKISINSPLSKILIGKKKNDIINLEIFNKIIRYKIISIYYEN</sequence>
<dbReference type="InterPro" id="IPR001437">
    <property type="entry name" value="Tscrpt_elong_fac_GreA/B_C"/>
</dbReference>
<evidence type="ECO:0000256" key="4">
    <source>
        <dbReference type="ARBA" id="ARBA00023125"/>
    </source>
</evidence>
<evidence type="ECO:0000259" key="7">
    <source>
        <dbReference type="Pfam" id="PF01272"/>
    </source>
</evidence>
<dbReference type="InterPro" id="IPR023459">
    <property type="entry name" value="Tscrpt_elong_fac_GreA/B_fam"/>
</dbReference>
<keyword evidence="9" id="KW-0648">Protein biosynthesis</keyword>
<dbReference type="SUPFAM" id="SSF46557">
    <property type="entry name" value="GreA transcript cleavage protein, N-terminal domain"/>
    <property type="match status" value="1"/>
</dbReference>
<evidence type="ECO:0000256" key="3">
    <source>
        <dbReference type="ARBA" id="ARBA00023015"/>
    </source>
</evidence>
<keyword evidence="9" id="KW-0251">Elongation factor</keyword>
<dbReference type="Pfam" id="PF03449">
    <property type="entry name" value="GreA_GreB_N"/>
    <property type="match status" value="1"/>
</dbReference>
<evidence type="ECO:0000259" key="8">
    <source>
        <dbReference type="Pfam" id="PF03449"/>
    </source>
</evidence>
<proteinExistence type="inferred from homology"/>
<dbReference type="OrthoDB" id="9808774at2"/>
<keyword evidence="5" id="KW-0804">Transcription</keyword>
<organism evidence="9 10">
    <name type="scientific">endosymbiont of Rhynchophorus ferrugineus</name>
    <dbReference type="NCBI Taxonomy" id="1972133"/>
    <lineage>
        <taxon>Bacteria</taxon>
        <taxon>Pseudomonadati</taxon>
        <taxon>Pseudomonadota</taxon>
        <taxon>Gammaproteobacteria</taxon>
        <taxon>Candidatus Nardonella</taxon>
    </lineage>
</organism>